<proteinExistence type="predicted"/>
<evidence type="ECO:0000256" key="2">
    <source>
        <dbReference type="SAM" id="SignalP"/>
    </source>
</evidence>
<protein>
    <recommendedName>
        <fullName evidence="3">DM13 domain-containing protein</fullName>
    </recommendedName>
</protein>
<keyword evidence="5" id="KW-1185">Reference proteome</keyword>
<evidence type="ECO:0000313" key="5">
    <source>
        <dbReference type="Proteomes" id="UP000318571"/>
    </source>
</evidence>
<feature type="signal peptide" evidence="2">
    <location>
        <begin position="1"/>
        <end position="22"/>
    </location>
</feature>
<organism evidence="4 5">
    <name type="scientific">Tigriopus californicus</name>
    <name type="common">Marine copepod</name>
    <dbReference type="NCBI Taxonomy" id="6832"/>
    <lineage>
        <taxon>Eukaryota</taxon>
        <taxon>Metazoa</taxon>
        <taxon>Ecdysozoa</taxon>
        <taxon>Arthropoda</taxon>
        <taxon>Crustacea</taxon>
        <taxon>Multicrustacea</taxon>
        <taxon>Hexanauplia</taxon>
        <taxon>Copepoda</taxon>
        <taxon>Harpacticoida</taxon>
        <taxon>Harpacticidae</taxon>
        <taxon>Tigriopus</taxon>
    </lineage>
</organism>
<evidence type="ECO:0000259" key="3">
    <source>
        <dbReference type="PROSITE" id="PS51549"/>
    </source>
</evidence>
<dbReference type="InterPro" id="IPR019545">
    <property type="entry name" value="DM13_domain"/>
</dbReference>
<dbReference type="Proteomes" id="UP000318571">
    <property type="component" value="Chromosome 3"/>
</dbReference>
<dbReference type="SMART" id="SM00686">
    <property type="entry name" value="DM13"/>
    <property type="match status" value="1"/>
</dbReference>
<accession>A0A553P7F1</accession>
<evidence type="ECO:0000256" key="1">
    <source>
        <dbReference type="ARBA" id="ARBA00022737"/>
    </source>
</evidence>
<sequence length="151" mass="17134">MNQSIFFVTLAYFLALTLTVNGMPQARQNGATIEVTPVGNLVRTQHRVSGELYIFNQTLLILDNFTFDGLGAGVYINIATKGNNRRQYIQNREIVNYPSLEDNTPIERSYQKERLIISLPQGVQAKDIKWLSIWCEIFGVSFGEVTFPNEV</sequence>
<comment type="caution">
    <text evidence="4">The sequence shown here is derived from an EMBL/GenBank/DDBJ whole genome shotgun (WGS) entry which is preliminary data.</text>
</comment>
<dbReference type="InterPro" id="IPR052126">
    <property type="entry name" value="Spindle_Org/Thrombomodulin"/>
</dbReference>
<name>A0A553P7F1_TIGCA</name>
<reference evidence="4 5" key="1">
    <citation type="journal article" date="2018" name="Nat. Ecol. Evol.">
        <title>Genomic signatures of mitonuclear coevolution across populations of Tigriopus californicus.</title>
        <authorList>
            <person name="Barreto F.S."/>
            <person name="Watson E.T."/>
            <person name="Lima T.G."/>
            <person name="Willett C.S."/>
            <person name="Edmands S."/>
            <person name="Li W."/>
            <person name="Burton R.S."/>
        </authorList>
    </citation>
    <scope>NUCLEOTIDE SEQUENCE [LARGE SCALE GENOMIC DNA]</scope>
    <source>
        <strain evidence="4 5">San Diego</strain>
    </source>
</reference>
<keyword evidence="2" id="KW-0732">Signal</keyword>
<dbReference type="AlphaFoldDB" id="A0A553P7F1"/>
<dbReference type="PROSITE" id="PS51549">
    <property type="entry name" value="DM13"/>
    <property type="match status" value="1"/>
</dbReference>
<dbReference type="Pfam" id="PF10517">
    <property type="entry name" value="DM13"/>
    <property type="match status" value="1"/>
</dbReference>
<dbReference type="PANTHER" id="PTHR24036">
    <property type="entry name" value="SKELETOR-RELATED"/>
    <property type="match status" value="1"/>
</dbReference>
<keyword evidence="1" id="KW-0677">Repeat</keyword>
<dbReference type="OrthoDB" id="2448405at2759"/>
<dbReference type="PANTHER" id="PTHR24036:SF5">
    <property type="entry name" value="THROMBOMODULIN"/>
    <property type="match status" value="1"/>
</dbReference>
<feature type="domain" description="DM13" evidence="3">
    <location>
        <begin position="31"/>
        <end position="148"/>
    </location>
</feature>
<dbReference type="EMBL" id="VCGU01000007">
    <property type="protein sequence ID" value="TRY73560.1"/>
    <property type="molecule type" value="Genomic_DNA"/>
</dbReference>
<evidence type="ECO:0000313" key="4">
    <source>
        <dbReference type="EMBL" id="TRY73560.1"/>
    </source>
</evidence>
<gene>
    <name evidence="4" type="ORF">TCAL_00939</name>
</gene>
<dbReference type="OMA" id="WCEIFGV"/>
<feature type="chain" id="PRO_5022039209" description="DM13 domain-containing protein" evidence="2">
    <location>
        <begin position="23"/>
        <end position="151"/>
    </location>
</feature>